<protein>
    <recommendedName>
        <fullName evidence="2">START domain-containing protein</fullName>
    </recommendedName>
</protein>
<organism evidence="3 4">
    <name type="scientific">Entomortierella parvispora</name>
    <dbReference type="NCBI Taxonomy" id="205924"/>
    <lineage>
        <taxon>Eukaryota</taxon>
        <taxon>Fungi</taxon>
        <taxon>Fungi incertae sedis</taxon>
        <taxon>Mucoromycota</taxon>
        <taxon>Mortierellomycotina</taxon>
        <taxon>Mortierellomycetes</taxon>
        <taxon>Mortierellales</taxon>
        <taxon>Mortierellaceae</taxon>
        <taxon>Entomortierella</taxon>
    </lineage>
</organism>
<comment type="caution">
    <text evidence="3">The sequence shown here is derived from an EMBL/GenBank/DDBJ whole genome shotgun (WGS) entry which is preliminary data.</text>
</comment>
<dbReference type="Gene3D" id="3.30.530.20">
    <property type="match status" value="2"/>
</dbReference>
<dbReference type="PANTHER" id="PTHR19308:SF39">
    <property type="entry name" value="PHOSPHATIDYLCHOLINE TRANSFER PROTEIN"/>
    <property type="match status" value="1"/>
</dbReference>
<dbReference type="GO" id="GO:0008289">
    <property type="term" value="F:lipid binding"/>
    <property type="evidence" value="ECO:0007669"/>
    <property type="project" value="InterPro"/>
</dbReference>
<proteinExistence type="predicted"/>
<feature type="region of interest" description="Disordered" evidence="1">
    <location>
        <begin position="283"/>
        <end position="310"/>
    </location>
</feature>
<dbReference type="Pfam" id="PF01852">
    <property type="entry name" value="START"/>
    <property type="match status" value="2"/>
</dbReference>
<feature type="domain" description="START" evidence="2">
    <location>
        <begin position="11"/>
        <end position="284"/>
    </location>
</feature>
<dbReference type="OrthoDB" id="1295045at2759"/>
<dbReference type="EMBL" id="BQFW01000009">
    <property type="protein sequence ID" value="GJJ74811.1"/>
    <property type="molecule type" value="Genomic_DNA"/>
</dbReference>
<feature type="compositionally biased region" description="Low complexity" evidence="1">
    <location>
        <begin position="283"/>
        <end position="296"/>
    </location>
</feature>
<reference evidence="3" key="1">
    <citation type="submission" date="2021-11" db="EMBL/GenBank/DDBJ databases">
        <authorList>
            <person name="Herlambang A."/>
            <person name="Guo Y."/>
            <person name="Takashima Y."/>
            <person name="Nishizawa T."/>
        </authorList>
    </citation>
    <scope>NUCLEOTIDE SEQUENCE</scope>
    <source>
        <strain evidence="3">E1425</strain>
    </source>
</reference>
<dbReference type="InterPro" id="IPR051213">
    <property type="entry name" value="START_lipid_transfer"/>
</dbReference>
<dbReference type="InterPro" id="IPR002913">
    <property type="entry name" value="START_lipid-bd_dom"/>
</dbReference>
<dbReference type="PANTHER" id="PTHR19308">
    <property type="entry name" value="PHOSPHATIDYLCHOLINE TRANSFER PROTEIN"/>
    <property type="match status" value="1"/>
</dbReference>
<name>A0A9P3HDM0_9FUNG</name>
<gene>
    <name evidence="3" type="ORF">EMPS_07169</name>
</gene>
<dbReference type="GO" id="GO:0005737">
    <property type="term" value="C:cytoplasm"/>
    <property type="evidence" value="ECO:0007669"/>
    <property type="project" value="UniProtKB-ARBA"/>
</dbReference>
<evidence type="ECO:0000256" key="1">
    <source>
        <dbReference type="SAM" id="MobiDB-lite"/>
    </source>
</evidence>
<evidence type="ECO:0000313" key="4">
    <source>
        <dbReference type="Proteomes" id="UP000827284"/>
    </source>
</evidence>
<dbReference type="PROSITE" id="PS50848">
    <property type="entry name" value="START"/>
    <property type="match status" value="1"/>
</dbReference>
<dbReference type="AlphaFoldDB" id="A0A9P3HDM0"/>
<dbReference type="Proteomes" id="UP000827284">
    <property type="component" value="Unassembled WGS sequence"/>
</dbReference>
<dbReference type="InterPro" id="IPR023393">
    <property type="entry name" value="START-like_dom_sf"/>
</dbReference>
<keyword evidence="4" id="KW-1185">Reference proteome</keyword>
<evidence type="ECO:0000259" key="2">
    <source>
        <dbReference type="PROSITE" id="PS50848"/>
    </source>
</evidence>
<sequence length="310" mass="34080">MLSDLQFEECLAELTSPKVADWELFLESHGFCIYRRAMPNTGLYEYKALGHYPDVPSRLLADVFTDLEYRKTWDKNMVGFNKLDHDVIHYTTKFPWPLSPREYFYELTVHEPKENHFCVSSQTVGKTRAADGTLQNLLSSNNYKSMVTLVPPPMTSTSTVSLNATTTPTVQQQFPYKKGPLSLLVPGISGAGAASTVSLPAGGSPSQANKVFKLPPPNKSVRVEEYRQDVVMVPSEDGKGCYVWFGYFDDPKGHIPTSIVNWATKSGIPGFLRGIQEACLKRAAQQGSGSASGSSSVKDRPATPDSGIEA</sequence>
<reference evidence="3" key="2">
    <citation type="journal article" date="2022" name="Microbiol. Resour. Announc.">
        <title>Whole-Genome Sequence of Entomortierella parvispora E1425, a Mucoromycotan Fungus Associated with Burkholderiaceae-Related Endosymbiotic Bacteria.</title>
        <authorList>
            <person name="Herlambang A."/>
            <person name="Guo Y."/>
            <person name="Takashima Y."/>
            <person name="Narisawa K."/>
            <person name="Ohta H."/>
            <person name="Nishizawa T."/>
        </authorList>
    </citation>
    <scope>NUCLEOTIDE SEQUENCE</scope>
    <source>
        <strain evidence="3">E1425</strain>
    </source>
</reference>
<dbReference type="SUPFAM" id="SSF55961">
    <property type="entry name" value="Bet v1-like"/>
    <property type="match status" value="1"/>
</dbReference>
<evidence type="ECO:0000313" key="3">
    <source>
        <dbReference type="EMBL" id="GJJ74811.1"/>
    </source>
</evidence>
<accession>A0A9P3HDM0</accession>